<dbReference type="InterPro" id="IPR019734">
    <property type="entry name" value="TPR_rpt"/>
</dbReference>
<dbReference type="PROSITE" id="PS50005">
    <property type="entry name" value="TPR"/>
    <property type="match status" value="2"/>
</dbReference>
<keyword evidence="1" id="KW-0677">Repeat</keyword>
<feature type="signal peptide" evidence="4">
    <location>
        <begin position="1"/>
        <end position="23"/>
    </location>
</feature>
<dbReference type="NCBIfam" id="TIGR02521">
    <property type="entry name" value="type_IV_pilW"/>
    <property type="match status" value="1"/>
</dbReference>
<dbReference type="EMBL" id="DRKP01000129">
    <property type="protein sequence ID" value="HEB96929.1"/>
    <property type="molecule type" value="Genomic_DNA"/>
</dbReference>
<feature type="repeat" description="TPR" evidence="3">
    <location>
        <begin position="47"/>
        <end position="80"/>
    </location>
</feature>
<accession>A0A831RQ46</accession>
<dbReference type="InterPro" id="IPR011990">
    <property type="entry name" value="TPR-like_helical_dom_sf"/>
</dbReference>
<dbReference type="InterPro" id="IPR051012">
    <property type="entry name" value="CellSynth/LPSAsmb/PSIAsmb"/>
</dbReference>
<evidence type="ECO:0000313" key="5">
    <source>
        <dbReference type="EMBL" id="HEB96929.1"/>
    </source>
</evidence>
<dbReference type="PROSITE" id="PS51257">
    <property type="entry name" value="PROKAR_LIPOPROTEIN"/>
    <property type="match status" value="1"/>
</dbReference>
<dbReference type="Gene3D" id="1.25.40.10">
    <property type="entry name" value="Tetratricopeptide repeat domain"/>
    <property type="match status" value="1"/>
</dbReference>
<evidence type="ECO:0000256" key="1">
    <source>
        <dbReference type="ARBA" id="ARBA00022737"/>
    </source>
</evidence>
<evidence type="ECO:0000256" key="4">
    <source>
        <dbReference type="SAM" id="SignalP"/>
    </source>
</evidence>
<feature type="repeat" description="TPR" evidence="3">
    <location>
        <begin position="81"/>
        <end position="114"/>
    </location>
</feature>
<gene>
    <name evidence="5" type="primary">pilW</name>
    <name evidence="5" type="ORF">ENI96_10930</name>
</gene>
<evidence type="ECO:0000256" key="3">
    <source>
        <dbReference type="PROSITE-ProRule" id="PRU00339"/>
    </source>
</evidence>
<reference evidence="5" key="1">
    <citation type="journal article" date="2020" name="mSystems">
        <title>Genome- and Community-Level Interaction Insights into Carbon Utilization and Element Cycling Functions of Hydrothermarchaeota in Hydrothermal Sediment.</title>
        <authorList>
            <person name="Zhou Z."/>
            <person name="Liu Y."/>
            <person name="Xu W."/>
            <person name="Pan J."/>
            <person name="Luo Z.H."/>
            <person name="Li M."/>
        </authorList>
    </citation>
    <scope>NUCLEOTIDE SEQUENCE [LARGE SCALE GENOMIC DNA]</scope>
    <source>
        <strain evidence="5">HyVt-443</strain>
    </source>
</reference>
<dbReference type="PANTHER" id="PTHR45586:SF1">
    <property type="entry name" value="LIPOPOLYSACCHARIDE ASSEMBLY PROTEIN B"/>
    <property type="match status" value="1"/>
</dbReference>
<protein>
    <submittedName>
        <fullName evidence="5">Type IV pilus biogenesis/stability protein PilW</fullName>
    </submittedName>
</protein>
<evidence type="ECO:0000256" key="2">
    <source>
        <dbReference type="ARBA" id="ARBA00022803"/>
    </source>
</evidence>
<dbReference type="SUPFAM" id="SSF48452">
    <property type="entry name" value="TPR-like"/>
    <property type="match status" value="1"/>
</dbReference>
<sequence>MRLARLTGLPGIVLLLLALGGCATTGSNLEDNTGELGKSEQERTGAGDIYVKLAVAYLRSGKLDVALQQAKKAVKMDPGNGDALNVLALIYERLGEDGLAERYFQRGVAAEPHNSFLRNAFGAFLCKQGRYREAIPQFDAALKNPLYPTPEVAQANAGICYAKMGDAGQAETYLRAALRKNPRLAPALLEMAKVSLAKGDYLSARGYLQRYDAVAQHTAESLWLGVQIERRMGDKDALASYALQLRNKFPDSPEAGLLRASEQQ</sequence>
<organism evidence="5">
    <name type="scientific">Sedimenticola thiotaurini</name>
    <dbReference type="NCBI Taxonomy" id="1543721"/>
    <lineage>
        <taxon>Bacteria</taxon>
        <taxon>Pseudomonadati</taxon>
        <taxon>Pseudomonadota</taxon>
        <taxon>Gammaproteobacteria</taxon>
        <taxon>Chromatiales</taxon>
        <taxon>Sedimenticolaceae</taxon>
        <taxon>Sedimenticola</taxon>
    </lineage>
</organism>
<feature type="chain" id="PRO_5032837177" evidence="4">
    <location>
        <begin position="24"/>
        <end position="264"/>
    </location>
</feature>
<dbReference type="AlphaFoldDB" id="A0A831RQ46"/>
<comment type="caution">
    <text evidence="5">The sequence shown here is derived from an EMBL/GenBank/DDBJ whole genome shotgun (WGS) entry which is preliminary data.</text>
</comment>
<dbReference type="PANTHER" id="PTHR45586">
    <property type="entry name" value="TPR REPEAT-CONTAINING PROTEIN PA4667"/>
    <property type="match status" value="1"/>
</dbReference>
<dbReference type="SMART" id="SM00028">
    <property type="entry name" value="TPR"/>
    <property type="match status" value="4"/>
</dbReference>
<dbReference type="Pfam" id="PF13432">
    <property type="entry name" value="TPR_16"/>
    <property type="match status" value="3"/>
</dbReference>
<keyword evidence="4" id="KW-0732">Signal</keyword>
<name>A0A831RQ46_9GAMM</name>
<dbReference type="Proteomes" id="UP000886251">
    <property type="component" value="Unassembled WGS sequence"/>
</dbReference>
<proteinExistence type="predicted"/>
<dbReference type="InterPro" id="IPR013360">
    <property type="entry name" value="Pilus_4_PilW"/>
</dbReference>
<keyword evidence="2 3" id="KW-0802">TPR repeat</keyword>